<dbReference type="Proteomes" id="UP000245995">
    <property type="component" value="Chromosome CITRO92"/>
</dbReference>
<accession>A0AAX2BKL4</accession>
<reference evidence="1 2" key="1">
    <citation type="submission" date="2016-04" db="EMBL/GenBank/DDBJ databases">
        <authorList>
            <person name="Regsiter A."/>
            <person name="William W."/>
        </authorList>
    </citation>
    <scope>NUCLEOTIDE SEQUENCE [LARGE SCALE GENOMIC DNA]</scope>
    <source>
        <strain evidence="1 2">92</strain>
    </source>
</reference>
<dbReference type="AlphaFoldDB" id="A0AAX2BKL4"/>
<proteinExistence type="predicted"/>
<organism evidence="1 2">
    <name type="scientific">Citrobacter amalonaticus</name>
    <dbReference type="NCBI Taxonomy" id="35703"/>
    <lineage>
        <taxon>Bacteria</taxon>
        <taxon>Pseudomonadati</taxon>
        <taxon>Pseudomonadota</taxon>
        <taxon>Gammaproteobacteria</taxon>
        <taxon>Enterobacterales</taxon>
        <taxon>Enterobacteriaceae</taxon>
        <taxon>Citrobacter</taxon>
    </lineage>
</organism>
<gene>
    <name evidence="1" type="ORF">CITRO92_3062</name>
</gene>
<name>A0AAX2BKL4_CITAM</name>
<evidence type="ECO:0000313" key="2">
    <source>
        <dbReference type="Proteomes" id="UP000245995"/>
    </source>
</evidence>
<evidence type="ECO:0000313" key="1">
    <source>
        <dbReference type="EMBL" id="SAZ77498.1"/>
    </source>
</evidence>
<sequence>MIPPLRHVDIDSHPHEFIAIEIISSITNRDESHHLGYAYDRWSHCVDRRWSCALTAHSNHSAGLHVERNRPTS</sequence>
<protein>
    <submittedName>
        <fullName evidence="1">Uncharacterized protein</fullName>
    </submittedName>
</protein>
<dbReference type="EMBL" id="LT556085">
    <property type="protein sequence ID" value="SAZ77498.1"/>
    <property type="molecule type" value="Genomic_DNA"/>
</dbReference>